<sequence>MAKDGGGQEKTEAPTPRKLKEARDQGQQPRTQDLSAWASVAAMAVTAPAVVGAGHRQLADVVQRAAAVAEDPDPAVAVGLLGDAVGSGMLLLVPLVGAAVLATVVSHVIQGGVHPAWQKAKPDLKRLNPVEGVKRMFGLMTLWEAAKTLLKSVVLVLVAWWAVARMMPALLGAGSAPLGGTLDTMRDSLALLLQVAVATGVVMAAADFAVQKRKSMKDLRMTKQEVKEEAKTTEGNPLVKQARRSRQIALTRNRMMAAVATADVVVVNPTHYAVALRYEAGKGAPKVVAKGVDAVAGKIRERAGEHRVPMVEDVPLARSLHAACEVGDEIPGELFEAVAHVLAFVMQLRAKGSAAGTHRDARRRGEVPDGTALRRERARRRRRRPAPAPG</sequence>
<feature type="compositionally biased region" description="Basic and acidic residues" evidence="2">
    <location>
        <begin position="1"/>
        <end position="12"/>
    </location>
</feature>
<dbReference type="InterPro" id="IPR029025">
    <property type="entry name" value="T3SS_substrate_exporter_C"/>
</dbReference>
<dbReference type="PRINTS" id="PR00950">
    <property type="entry name" value="TYPE3IMSPROT"/>
</dbReference>
<evidence type="ECO:0000313" key="4">
    <source>
        <dbReference type="EMBL" id="MFC5381521.1"/>
    </source>
</evidence>
<feature type="transmembrane region" description="Helical" evidence="3">
    <location>
        <begin position="149"/>
        <end position="171"/>
    </location>
</feature>
<accession>A0ABW0GRS3</accession>
<feature type="compositionally biased region" description="Basic and acidic residues" evidence="2">
    <location>
        <begin position="357"/>
        <end position="375"/>
    </location>
</feature>
<dbReference type="Proteomes" id="UP001596122">
    <property type="component" value="Unassembled WGS sequence"/>
</dbReference>
<dbReference type="PANTHER" id="PTHR30531">
    <property type="entry name" value="FLAGELLAR BIOSYNTHETIC PROTEIN FLHB"/>
    <property type="match status" value="1"/>
</dbReference>
<comment type="caution">
    <text evidence="4">The sequence shown here is derived from an EMBL/GenBank/DDBJ whole genome shotgun (WGS) entry which is preliminary data.</text>
</comment>
<evidence type="ECO:0000313" key="5">
    <source>
        <dbReference type="Proteomes" id="UP001596122"/>
    </source>
</evidence>
<dbReference type="InterPro" id="IPR006135">
    <property type="entry name" value="T3SS_substrate_exporter"/>
</dbReference>
<feature type="transmembrane region" description="Helical" evidence="3">
    <location>
        <begin position="89"/>
        <end position="109"/>
    </location>
</feature>
<feature type="region of interest" description="Disordered" evidence="2">
    <location>
        <begin position="1"/>
        <end position="33"/>
    </location>
</feature>
<dbReference type="PANTHER" id="PTHR30531:SF12">
    <property type="entry name" value="FLAGELLAR BIOSYNTHETIC PROTEIN FLHB"/>
    <property type="match status" value="1"/>
</dbReference>
<keyword evidence="3" id="KW-0812">Transmembrane</keyword>
<dbReference type="EMBL" id="JBHSLD010000009">
    <property type="protein sequence ID" value="MFC5381521.1"/>
    <property type="molecule type" value="Genomic_DNA"/>
</dbReference>
<gene>
    <name evidence="4" type="ORF">ACFPJ6_12020</name>
</gene>
<protein>
    <submittedName>
        <fullName evidence="4">Flagellar biosynthesis protein FlhB</fullName>
    </submittedName>
</protein>
<keyword evidence="3" id="KW-1133">Transmembrane helix</keyword>
<keyword evidence="4" id="KW-0282">Flagellum</keyword>
<evidence type="ECO:0000256" key="3">
    <source>
        <dbReference type="SAM" id="Phobius"/>
    </source>
</evidence>
<dbReference type="Gene3D" id="3.40.1690.10">
    <property type="entry name" value="secretion proteins EscU"/>
    <property type="match status" value="1"/>
</dbReference>
<keyword evidence="4" id="KW-0969">Cilium</keyword>
<evidence type="ECO:0000256" key="1">
    <source>
        <dbReference type="SAM" id="Coils"/>
    </source>
</evidence>
<feature type="region of interest" description="Disordered" evidence="2">
    <location>
        <begin position="353"/>
        <end position="390"/>
    </location>
</feature>
<keyword evidence="3" id="KW-0472">Membrane</keyword>
<keyword evidence="4" id="KW-0966">Cell projection</keyword>
<reference evidence="5" key="1">
    <citation type="journal article" date="2019" name="Int. J. Syst. Evol. Microbiol.">
        <title>The Global Catalogue of Microorganisms (GCM) 10K type strain sequencing project: providing services to taxonomists for standard genome sequencing and annotation.</title>
        <authorList>
            <consortium name="The Broad Institute Genomics Platform"/>
            <consortium name="The Broad Institute Genome Sequencing Center for Infectious Disease"/>
            <person name="Wu L."/>
            <person name="Ma J."/>
        </authorList>
    </citation>
    <scope>NUCLEOTIDE SEQUENCE [LARGE SCALE GENOMIC DNA]</scope>
    <source>
        <strain evidence="5">CCUG 43114</strain>
    </source>
</reference>
<organism evidence="4 5">
    <name type="scientific">Aquipuribacter nitratireducens</name>
    <dbReference type="NCBI Taxonomy" id="650104"/>
    <lineage>
        <taxon>Bacteria</taxon>
        <taxon>Bacillati</taxon>
        <taxon>Actinomycetota</taxon>
        <taxon>Actinomycetes</taxon>
        <taxon>Micrococcales</taxon>
        <taxon>Intrasporangiaceae</taxon>
        <taxon>Aquipuribacter</taxon>
    </lineage>
</organism>
<evidence type="ECO:0000256" key="2">
    <source>
        <dbReference type="SAM" id="MobiDB-lite"/>
    </source>
</evidence>
<keyword evidence="1" id="KW-0175">Coiled coil</keyword>
<dbReference type="Pfam" id="PF01312">
    <property type="entry name" value="Bac_export_2"/>
    <property type="match status" value="1"/>
</dbReference>
<name>A0ABW0GRS3_9MICO</name>
<dbReference type="SUPFAM" id="SSF160544">
    <property type="entry name" value="EscU C-terminal domain-like"/>
    <property type="match status" value="1"/>
</dbReference>
<dbReference type="RefSeq" id="WP_340269411.1">
    <property type="nucleotide sequence ID" value="NZ_JBBEOG010000004.1"/>
</dbReference>
<keyword evidence="5" id="KW-1185">Reference proteome</keyword>
<proteinExistence type="predicted"/>
<feature type="coiled-coil region" evidence="1">
    <location>
        <begin position="209"/>
        <end position="236"/>
    </location>
</feature>
<feature type="compositionally biased region" description="Basic residues" evidence="2">
    <location>
        <begin position="376"/>
        <end position="390"/>
    </location>
</feature>
<feature type="transmembrane region" description="Helical" evidence="3">
    <location>
        <begin position="191"/>
        <end position="210"/>
    </location>
</feature>